<dbReference type="Pfam" id="PF13520">
    <property type="entry name" value="AA_permease_2"/>
    <property type="match status" value="1"/>
</dbReference>
<dbReference type="GO" id="GO:0006865">
    <property type="term" value="P:amino acid transport"/>
    <property type="evidence" value="ECO:0007669"/>
    <property type="project" value="UniProtKB-KW"/>
</dbReference>
<keyword evidence="8 12" id="KW-1133">Transmembrane helix</keyword>
<feature type="transmembrane region" description="Helical" evidence="12">
    <location>
        <begin position="350"/>
        <end position="371"/>
    </location>
</feature>
<evidence type="ECO:0000313" key="14">
    <source>
        <dbReference type="EMBL" id="SUQ37409.1"/>
    </source>
</evidence>
<evidence type="ECO:0000256" key="11">
    <source>
        <dbReference type="ARBA" id="ARBA00071342"/>
    </source>
</evidence>
<comment type="similarity">
    <text evidence="2">Belongs to the amino acid-polyamine-organocation (APC) superfamily. Basic amino acid/polyamine antiporter (APA) (TC 2.A.3.2) family.</text>
</comment>
<keyword evidence="15" id="KW-1185">Reference proteome</keyword>
<dbReference type="InterPro" id="IPR050367">
    <property type="entry name" value="APC_superfamily"/>
</dbReference>
<evidence type="ECO:0000256" key="7">
    <source>
        <dbReference type="ARBA" id="ARBA00022970"/>
    </source>
</evidence>
<dbReference type="AlphaFoldDB" id="A0A085UBM4"/>
<feature type="transmembrane region" description="Helical" evidence="12">
    <location>
        <begin position="189"/>
        <end position="208"/>
    </location>
</feature>
<feature type="transmembrane region" description="Helical" evidence="12">
    <location>
        <begin position="146"/>
        <end position="169"/>
    </location>
</feature>
<evidence type="ECO:0000256" key="9">
    <source>
        <dbReference type="ARBA" id="ARBA00023136"/>
    </source>
</evidence>
<evidence type="ECO:0000256" key="1">
    <source>
        <dbReference type="ARBA" id="ARBA00004429"/>
    </source>
</evidence>
<dbReference type="NCBIfam" id="TIGR00905">
    <property type="entry name" value="2A0302"/>
    <property type="match status" value="1"/>
</dbReference>
<dbReference type="InterPro" id="IPR002293">
    <property type="entry name" value="AA/rel_permease1"/>
</dbReference>
<dbReference type="InterPro" id="IPR004754">
    <property type="entry name" value="Amino_acid_antiprt"/>
</dbReference>
<feature type="transmembrane region" description="Helical" evidence="12">
    <location>
        <begin position="323"/>
        <end position="344"/>
    </location>
</feature>
<dbReference type="STRING" id="29486.UGYR_03490"/>
<keyword evidence="7" id="KW-0029">Amino-acid transport</keyword>
<dbReference type="GO" id="GO:0005886">
    <property type="term" value="C:plasma membrane"/>
    <property type="evidence" value="ECO:0007669"/>
    <property type="project" value="UniProtKB-SubCell"/>
</dbReference>
<protein>
    <recommendedName>
        <fullName evidence="11">Cadaverine/lysine antiporter</fullName>
    </recommendedName>
</protein>
<keyword evidence="9 12" id="KW-0472">Membrane</keyword>
<evidence type="ECO:0000313" key="15">
    <source>
        <dbReference type="Proteomes" id="UP000255169"/>
    </source>
</evidence>
<dbReference type="KEGG" id="yrb:UGYR_03490"/>
<evidence type="ECO:0000256" key="12">
    <source>
        <dbReference type="SAM" id="Phobius"/>
    </source>
</evidence>
<dbReference type="GO" id="GO:0022857">
    <property type="term" value="F:transmembrane transporter activity"/>
    <property type="evidence" value="ECO:0007669"/>
    <property type="project" value="InterPro"/>
</dbReference>
<evidence type="ECO:0000256" key="2">
    <source>
        <dbReference type="ARBA" id="ARBA00008220"/>
    </source>
</evidence>
<keyword evidence="6 12" id="KW-0812">Transmembrane</keyword>
<feature type="transmembrane region" description="Helical" evidence="12">
    <location>
        <begin position="383"/>
        <end position="401"/>
    </location>
</feature>
<organism evidence="13">
    <name type="scientific">Yersinia ruckeri</name>
    <dbReference type="NCBI Taxonomy" id="29486"/>
    <lineage>
        <taxon>Bacteria</taxon>
        <taxon>Pseudomonadati</taxon>
        <taxon>Pseudomonadota</taxon>
        <taxon>Gammaproteobacteria</taxon>
        <taxon>Enterobacterales</taxon>
        <taxon>Yersiniaceae</taxon>
        <taxon>Yersinia</taxon>
    </lineage>
</organism>
<sequence length="447" mass="46770">MASSKKIGLIACTGVVAGNMMGSGIALLPASLASIGSIAIWGWVISIIGAMSLAYVYARLATKNPQQGGPIAYAGEISPAFGFQTGVLYYHANWIGNLAIGITAVSYLSTFFPALNNPVSAGIACIAVVWIFTFINLLGGTWVSRLTTLGLVLVLIPVVVTAVAGWHWFDAATYHANWNTSGTTDSHAVIKSILLCLWAFIGVESAAVSTGMVKNPKRTVPLATMMGTGLAGIIYIAATQVMSGMFPASQMAASGAPFAISASTIMGHWAAPLVSAFTAFACLTSLGSWMMLVGQAGVRAANDGNFPQVYGELDKNGIPRKGLLLASCKMTALMVLITMMNSGGGKASDLFSELTGIAVLLTMLPYFYSCVDLIRFEGVNVRNLLSLIASICGCGFCFIALMGASSFELSGTFIVSLIILMFYARKMNTRQVAAAAALKDELAAKAH</sequence>
<evidence type="ECO:0000256" key="8">
    <source>
        <dbReference type="ARBA" id="ARBA00022989"/>
    </source>
</evidence>
<evidence type="ECO:0000256" key="6">
    <source>
        <dbReference type="ARBA" id="ARBA00022692"/>
    </source>
</evidence>
<comment type="catalytic activity">
    <reaction evidence="10">
        <text>cadaverine(in) + L-lysine(out) = cadaverine(out) + L-lysine(in)</text>
        <dbReference type="Rhea" id="RHEA:28895"/>
        <dbReference type="ChEBI" id="CHEBI:32551"/>
        <dbReference type="ChEBI" id="CHEBI:58384"/>
    </reaction>
    <physiologicalReaction direction="left-to-right" evidence="10">
        <dbReference type="Rhea" id="RHEA:28896"/>
    </physiologicalReaction>
</comment>
<gene>
    <name evidence="14" type="primary">adiC_2</name>
    <name evidence="13" type="ORF">CSF007_11015</name>
    <name evidence="14" type="ORF">NCTC10476_03537</name>
</gene>
<reference evidence="13" key="1">
    <citation type="journal article" date="2015" name="Genome Announc.">
        <title>Complete Genome Sequence of Yersinia ruckeri Strain CSF007-82, Etiologic Agent of Red Mouth Disease in Salmonid Fish.</title>
        <authorList>
            <person name="Nelson M.C."/>
            <person name="LaPatra S.E."/>
            <person name="Welch T.J."/>
            <person name="Graf J."/>
        </authorList>
    </citation>
    <scope>NUCLEOTIDE SEQUENCE</scope>
    <source>
        <strain evidence="13">CSF007-82</strain>
    </source>
</reference>
<dbReference type="GeneID" id="66879879"/>
<evidence type="ECO:0000256" key="4">
    <source>
        <dbReference type="ARBA" id="ARBA00022475"/>
    </source>
</evidence>
<dbReference type="Gene3D" id="1.20.1740.10">
    <property type="entry name" value="Amino acid/polyamine transporter I"/>
    <property type="match status" value="1"/>
</dbReference>
<reference evidence="14 15" key="2">
    <citation type="submission" date="2018-06" db="EMBL/GenBank/DDBJ databases">
        <authorList>
            <consortium name="Pathogen Informatics"/>
            <person name="Doyle S."/>
        </authorList>
    </citation>
    <scope>NUCLEOTIDE SEQUENCE [LARGE SCALE GENOMIC DNA]</scope>
    <source>
        <strain evidence="14 15">NCTC10476</strain>
    </source>
</reference>
<comment type="subcellular location">
    <subcellularLocation>
        <location evidence="1">Cell inner membrane</location>
        <topology evidence="1">Multi-pass membrane protein</topology>
    </subcellularLocation>
</comment>
<dbReference type="RefSeq" id="WP_004723124.1">
    <property type="nucleotide sequence ID" value="NZ_CABIHR010000025.1"/>
</dbReference>
<dbReference type="Proteomes" id="UP000255169">
    <property type="component" value="Unassembled WGS sequence"/>
</dbReference>
<feature type="transmembrane region" description="Helical" evidence="12">
    <location>
        <begin position="220"/>
        <end position="238"/>
    </location>
</feature>
<evidence type="ECO:0000313" key="13">
    <source>
        <dbReference type="EMBL" id="CEK27949.1"/>
    </source>
</evidence>
<proteinExistence type="inferred from homology"/>
<dbReference type="EMBL" id="UHJG01000002">
    <property type="protein sequence ID" value="SUQ37409.1"/>
    <property type="molecule type" value="Genomic_DNA"/>
</dbReference>
<accession>A0A085UBM4</accession>
<dbReference type="NCBIfam" id="NF007754">
    <property type="entry name" value="PRK10435.1"/>
    <property type="match status" value="1"/>
</dbReference>
<feature type="transmembrane region" description="Helical" evidence="12">
    <location>
        <begin position="407"/>
        <end position="424"/>
    </location>
</feature>
<dbReference type="PANTHER" id="PTHR42770:SF5">
    <property type="entry name" value="CADAVERINE_LYSINE ANTIPORTER"/>
    <property type="match status" value="1"/>
</dbReference>
<dbReference type="FunFam" id="1.20.1740.10:FF:000020">
    <property type="entry name" value="Putative cadaverine/lysine antiporter CadB"/>
    <property type="match status" value="1"/>
</dbReference>
<feature type="transmembrane region" description="Helical" evidence="12">
    <location>
        <begin position="94"/>
        <end position="115"/>
    </location>
</feature>
<feature type="transmembrane region" description="Helical" evidence="12">
    <location>
        <begin position="121"/>
        <end position="139"/>
    </location>
</feature>
<dbReference type="EMBL" id="LN681231">
    <property type="protein sequence ID" value="CEK27949.1"/>
    <property type="molecule type" value="Genomic_DNA"/>
</dbReference>
<dbReference type="PIRSF" id="PIRSF006060">
    <property type="entry name" value="AA_transporter"/>
    <property type="match status" value="1"/>
</dbReference>
<dbReference type="eggNOG" id="COG0531">
    <property type="taxonomic scope" value="Bacteria"/>
</dbReference>
<keyword evidence="5" id="KW-0997">Cell inner membrane</keyword>
<name>A0A085UBM4_YERRU</name>
<dbReference type="PANTHER" id="PTHR42770">
    <property type="entry name" value="AMINO ACID TRANSPORTER-RELATED"/>
    <property type="match status" value="1"/>
</dbReference>
<feature type="transmembrane region" description="Helical" evidence="12">
    <location>
        <begin position="38"/>
        <end position="58"/>
    </location>
</feature>
<keyword evidence="3" id="KW-0813">Transport</keyword>
<dbReference type="OrthoDB" id="3185104at2"/>
<evidence type="ECO:0000256" key="5">
    <source>
        <dbReference type="ARBA" id="ARBA00022519"/>
    </source>
</evidence>
<evidence type="ECO:0000256" key="10">
    <source>
        <dbReference type="ARBA" id="ARBA00051665"/>
    </source>
</evidence>
<feature type="transmembrane region" description="Helical" evidence="12">
    <location>
        <begin position="7"/>
        <end position="32"/>
    </location>
</feature>
<feature type="transmembrane region" description="Helical" evidence="12">
    <location>
        <begin position="258"/>
        <end position="283"/>
    </location>
</feature>
<evidence type="ECO:0000256" key="3">
    <source>
        <dbReference type="ARBA" id="ARBA00022448"/>
    </source>
</evidence>
<dbReference type="PATRIC" id="fig|29486.44.peg.11"/>
<keyword evidence="4" id="KW-1003">Cell membrane</keyword>